<evidence type="ECO:0000256" key="2">
    <source>
        <dbReference type="RuleBase" id="RU003860"/>
    </source>
</evidence>
<proteinExistence type="inferred from homology"/>
<comment type="similarity">
    <text evidence="1 2">Belongs to the BolA/IbaG family.</text>
</comment>
<name>A0A152A324_TIELA</name>
<feature type="compositionally biased region" description="Polar residues" evidence="3">
    <location>
        <begin position="99"/>
        <end position="110"/>
    </location>
</feature>
<feature type="region of interest" description="Disordered" evidence="3">
    <location>
        <begin position="99"/>
        <end position="123"/>
    </location>
</feature>
<dbReference type="AlphaFoldDB" id="A0A152A324"/>
<dbReference type="InterPro" id="IPR050961">
    <property type="entry name" value="BolA/IbaG_stress_morph_reg"/>
</dbReference>
<reference evidence="4 5" key="1">
    <citation type="submission" date="2015-12" db="EMBL/GenBank/DDBJ databases">
        <title>Dictyostelia acquired genes for synthesis and detection of signals that induce cell-type specialization by lateral gene transfer from prokaryotes.</title>
        <authorList>
            <person name="Gloeckner G."/>
            <person name="Schaap P."/>
        </authorList>
    </citation>
    <scope>NUCLEOTIDE SEQUENCE [LARGE SCALE GENOMIC DNA]</scope>
    <source>
        <strain evidence="4 5">TK</strain>
    </source>
</reference>
<dbReference type="InterPro" id="IPR036065">
    <property type="entry name" value="BolA-like_sf"/>
</dbReference>
<dbReference type="Proteomes" id="UP000076078">
    <property type="component" value="Unassembled WGS sequence"/>
</dbReference>
<accession>A0A152A324</accession>
<dbReference type="PANTHER" id="PTHR46229:SF2">
    <property type="entry name" value="BOLA-LIKE PROTEIN 1"/>
    <property type="match status" value="1"/>
</dbReference>
<evidence type="ECO:0000256" key="1">
    <source>
        <dbReference type="ARBA" id="ARBA00005578"/>
    </source>
</evidence>
<dbReference type="SUPFAM" id="SSF82657">
    <property type="entry name" value="BolA-like"/>
    <property type="match status" value="1"/>
</dbReference>
<evidence type="ECO:0000313" key="4">
    <source>
        <dbReference type="EMBL" id="KYR00507.1"/>
    </source>
</evidence>
<dbReference type="EMBL" id="LODT01000013">
    <property type="protein sequence ID" value="KYR00507.1"/>
    <property type="molecule type" value="Genomic_DNA"/>
</dbReference>
<evidence type="ECO:0000256" key="3">
    <source>
        <dbReference type="SAM" id="MobiDB-lite"/>
    </source>
</evidence>
<organism evidence="4 5">
    <name type="scientific">Tieghemostelium lacteum</name>
    <name type="common">Slime mold</name>
    <name type="synonym">Dictyostelium lacteum</name>
    <dbReference type="NCBI Taxonomy" id="361077"/>
    <lineage>
        <taxon>Eukaryota</taxon>
        <taxon>Amoebozoa</taxon>
        <taxon>Evosea</taxon>
        <taxon>Eumycetozoa</taxon>
        <taxon>Dictyostelia</taxon>
        <taxon>Dictyosteliales</taxon>
        <taxon>Raperosteliaceae</taxon>
        <taxon>Tieghemostelium</taxon>
    </lineage>
</organism>
<dbReference type="InterPro" id="IPR002634">
    <property type="entry name" value="BolA"/>
</dbReference>
<dbReference type="FunCoup" id="A0A152A324">
    <property type="interactions" value="6"/>
</dbReference>
<dbReference type="Gene3D" id="3.30.300.90">
    <property type="entry name" value="BolA-like"/>
    <property type="match status" value="1"/>
</dbReference>
<dbReference type="InParanoid" id="A0A152A324"/>
<dbReference type="Pfam" id="PF01722">
    <property type="entry name" value="BolA"/>
    <property type="match status" value="1"/>
</dbReference>
<keyword evidence="5" id="KW-1185">Reference proteome</keyword>
<protein>
    <submittedName>
        <fullName evidence="4">BolA family protein</fullName>
    </submittedName>
</protein>
<dbReference type="OMA" id="CLGGFGK"/>
<dbReference type="OrthoDB" id="4983at2759"/>
<dbReference type="PANTHER" id="PTHR46229">
    <property type="entry name" value="BOLA TRANSCRIPTION REGULATOR"/>
    <property type="match status" value="1"/>
</dbReference>
<sequence length="123" mass="13927">MNHLKLLRCFSTTTIKNTIQSSIEKKLLETFKPTHLEILNESYMHSVPKNSETHFKVVIVSEAFVNKSMLSQHRLVNEILSDELKSGVHALSIHTSTPENWNKLNVSPSPSCMGGSKRQSKDH</sequence>
<dbReference type="GO" id="GO:0005739">
    <property type="term" value="C:mitochondrion"/>
    <property type="evidence" value="ECO:0007669"/>
    <property type="project" value="TreeGrafter"/>
</dbReference>
<evidence type="ECO:0000313" key="5">
    <source>
        <dbReference type="Proteomes" id="UP000076078"/>
    </source>
</evidence>
<comment type="caution">
    <text evidence="4">The sequence shown here is derived from an EMBL/GenBank/DDBJ whole genome shotgun (WGS) entry which is preliminary data.</text>
</comment>
<dbReference type="GO" id="GO:1990229">
    <property type="term" value="C:iron-sulfur cluster assembly complex"/>
    <property type="evidence" value="ECO:0007669"/>
    <property type="project" value="UniProtKB-ARBA"/>
</dbReference>
<dbReference type="PIRSF" id="PIRSF003113">
    <property type="entry name" value="BolA"/>
    <property type="match status" value="1"/>
</dbReference>
<gene>
    <name evidence="4" type="ORF">DLAC_02517</name>
</gene>
<dbReference type="STRING" id="361077.A0A152A324"/>
<dbReference type="FunFam" id="3.30.300.90:FF:000001">
    <property type="entry name" value="Transcriptional regulator BolA"/>
    <property type="match status" value="1"/>
</dbReference>